<dbReference type="PIRSF" id="PIRSF003113">
    <property type="entry name" value="BolA"/>
    <property type="match status" value="1"/>
</dbReference>
<dbReference type="Proteomes" id="UP000189462">
    <property type="component" value="Unassembled WGS sequence"/>
</dbReference>
<keyword evidence="2" id="KW-0132">Cell division</keyword>
<comment type="similarity">
    <text evidence="1">Belongs to the BolA/IbaG family.</text>
</comment>
<dbReference type="EMBL" id="MVBK01000044">
    <property type="protein sequence ID" value="OOG24746.1"/>
    <property type="molecule type" value="Genomic_DNA"/>
</dbReference>
<protein>
    <submittedName>
        <fullName evidence="2">Cell division protein BolA</fullName>
    </submittedName>
</protein>
<dbReference type="InterPro" id="IPR002634">
    <property type="entry name" value="BolA"/>
</dbReference>
<name>A0A1V3NJ10_9GAMM</name>
<dbReference type="OrthoDB" id="9812890at2"/>
<evidence type="ECO:0000256" key="1">
    <source>
        <dbReference type="RuleBase" id="RU003860"/>
    </source>
</evidence>
<keyword evidence="2" id="KW-0131">Cell cycle</keyword>
<dbReference type="STRING" id="108003.B1C78_07935"/>
<dbReference type="Pfam" id="PF01722">
    <property type="entry name" value="BolA"/>
    <property type="match status" value="1"/>
</dbReference>
<sequence>MTPEQVQDLISQRMPGAQVRVSGGEGKFEATVISDEFSGMESDNVREKIQARMKAEQRVYGTVSDEIASGAIHALTVRPFTPSQWQQAGQD</sequence>
<dbReference type="InterPro" id="IPR036065">
    <property type="entry name" value="BolA-like_sf"/>
</dbReference>
<dbReference type="GO" id="GO:0051301">
    <property type="term" value="P:cell division"/>
    <property type="evidence" value="ECO:0007669"/>
    <property type="project" value="UniProtKB-KW"/>
</dbReference>
<dbReference type="AlphaFoldDB" id="A0A1V3NJ10"/>
<accession>A0A1V3NJ10</accession>
<reference evidence="2 3" key="1">
    <citation type="submission" date="2017-02" db="EMBL/GenBank/DDBJ databases">
        <title>Genomic diversity within the haloalkaliphilic genus Thioalkalivibrio.</title>
        <authorList>
            <person name="Ahn A.-C."/>
            <person name="Meier-Kolthoff J."/>
            <person name="Overmars L."/>
            <person name="Richter M."/>
            <person name="Woyke T."/>
            <person name="Sorokin D.Y."/>
            <person name="Muyzer G."/>
        </authorList>
    </citation>
    <scope>NUCLEOTIDE SEQUENCE [LARGE SCALE GENOMIC DNA]</scope>
    <source>
        <strain evidence="2 3">ALJD</strain>
    </source>
</reference>
<dbReference type="SUPFAM" id="SSF82657">
    <property type="entry name" value="BolA-like"/>
    <property type="match status" value="1"/>
</dbReference>
<organism evidence="2 3">
    <name type="scientific">Thioalkalivibrio denitrificans</name>
    <dbReference type="NCBI Taxonomy" id="108003"/>
    <lineage>
        <taxon>Bacteria</taxon>
        <taxon>Pseudomonadati</taxon>
        <taxon>Pseudomonadota</taxon>
        <taxon>Gammaproteobacteria</taxon>
        <taxon>Chromatiales</taxon>
        <taxon>Ectothiorhodospiraceae</taxon>
        <taxon>Thioalkalivibrio</taxon>
    </lineage>
</organism>
<proteinExistence type="inferred from homology"/>
<evidence type="ECO:0000313" key="3">
    <source>
        <dbReference type="Proteomes" id="UP000189462"/>
    </source>
</evidence>
<comment type="caution">
    <text evidence="2">The sequence shown here is derived from an EMBL/GenBank/DDBJ whole genome shotgun (WGS) entry which is preliminary data.</text>
</comment>
<gene>
    <name evidence="2" type="ORF">B1C78_07935</name>
</gene>
<evidence type="ECO:0000313" key="2">
    <source>
        <dbReference type="EMBL" id="OOG24746.1"/>
    </source>
</evidence>
<dbReference type="RefSeq" id="WP_077278615.1">
    <property type="nucleotide sequence ID" value="NZ_MVBK01000044.1"/>
</dbReference>
<keyword evidence="3" id="KW-1185">Reference proteome</keyword>
<dbReference type="Gene3D" id="3.30.300.90">
    <property type="entry name" value="BolA-like"/>
    <property type="match status" value="1"/>
</dbReference>